<feature type="domain" description="TRAP C4-dicarboxylate transport system permease DctM subunit" evidence="3">
    <location>
        <begin position="1"/>
        <end position="57"/>
    </location>
</feature>
<gene>
    <name evidence="4" type="ORF">DPM13_00900</name>
</gene>
<keyword evidence="5" id="KW-1185">Reference proteome</keyword>
<dbReference type="PANTHER" id="PTHR43849">
    <property type="entry name" value="BLL3936 PROTEIN"/>
    <property type="match status" value="1"/>
</dbReference>
<evidence type="ECO:0000256" key="2">
    <source>
        <dbReference type="SAM" id="MobiDB-lite"/>
    </source>
</evidence>
<dbReference type="InterPro" id="IPR010656">
    <property type="entry name" value="DctM"/>
</dbReference>
<keyword evidence="1" id="KW-0472">Membrane</keyword>
<comment type="function">
    <text evidence="1">Part of the tripartite ATP-independent periplasmic (TRAP) transport system.</text>
</comment>
<evidence type="ECO:0000256" key="1">
    <source>
        <dbReference type="RuleBase" id="RU369079"/>
    </source>
</evidence>
<dbReference type="EMBL" id="CP030239">
    <property type="protein sequence ID" value="AWX92323.1"/>
    <property type="molecule type" value="Genomic_DNA"/>
</dbReference>
<dbReference type="Pfam" id="PF06808">
    <property type="entry name" value="DctM"/>
    <property type="match status" value="1"/>
</dbReference>
<dbReference type="PANTHER" id="PTHR43849:SF2">
    <property type="entry name" value="BLL3936 PROTEIN"/>
    <property type="match status" value="1"/>
</dbReference>
<feature type="region of interest" description="Disordered" evidence="2">
    <location>
        <begin position="62"/>
        <end position="84"/>
    </location>
</feature>
<proteinExistence type="predicted"/>
<comment type="subcellular location">
    <subcellularLocation>
        <location evidence="1">Cell inner membrane</location>
        <topology evidence="1">Multi-pass membrane protein</topology>
    </subcellularLocation>
</comment>
<dbReference type="Proteomes" id="UP000249922">
    <property type="component" value="Chromosome"/>
</dbReference>
<feature type="compositionally biased region" description="Low complexity" evidence="2">
    <location>
        <begin position="63"/>
        <end position="74"/>
    </location>
</feature>
<keyword evidence="1" id="KW-0997">Cell inner membrane</keyword>
<name>A0ABM6WNZ5_9RHOB</name>
<evidence type="ECO:0000259" key="3">
    <source>
        <dbReference type="Pfam" id="PF06808"/>
    </source>
</evidence>
<keyword evidence="1" id="KW-0813">Transport</keyword>
<protein>
    <recommendedName>
        <fullName evidence="3">TRAP C4-dicarboxylate transport system permease DctM subunit domain-containing protein</fullName>
    </recommendedName>
</protein>
<organism evidence="4 5">
    <name type="scientific">Paracoccus mutanolyticus</name>
    <dbReference type="NCBI Taxonomy" id="1499308"/>
    <lineage>
        <taxon>Bacteria</taxon>
        <taxon>Pseudomonadati</taxon>
        <taxon>Pseudomonadota</taxon>
        <taxon>Alphaproteobacteria</taxon>
        <taxon>Rhodobacterales</taxon>
        <taxon>Paracoccaceae</taxon>
        <taxon>Paracoccus</taxon>
    </lineage>
</organism>
<evidence type="ECO:0000313" key="4">
    <source>
        <dbReference type="EMBL" id="AWX92323.1"/>
    </source>
</evidence>
<keyword evidence="1" id="KW-1003">Cell membrane</keyword>
<dbReference type="RefSeq" id="WP_112887269.1">
    <property type="nucleotide sequence ID" value="NZ_CP030239.1"/>
</dbReference>
<reference evidence="4 5" key="1">
    <citation type="submission" date="2018-06" db="EMBL/GenBank/DDBJ databases">
        <title>Complete genome sequence of Paracoccus mutanolyticus strain RSP-02 isolated from cellulosic waste.</title>
        <authorList>
            <person name="Amrutha R.N."/>
            <person name="Shrivastav A."/>
            <person name="Buddana S.K."/>
            <person name="Deshpande U."/>
            <person name="Prakasham R.S."/>
        </authorList>
    </citation>
    <scope>NUCLEOTIDE SEQUENCE [LARGE SCALE GENOMIC DNA]</scope>
    <source>
        <strain evidence="4 5">RSP-02</strain>
    </source>
</reference>
<accession>A0ABM6WNZ5</accession>
<evidence type="ECO:0000313" key="5">
    <source>
        <dbReference type="Proteomes" id="UP000249922"/>
    </source>
</evidence>
<sequence length="104" mass="10639">MGRLFNNIGIWTAGGYSAGPAKVCVISSGLFGTMSGSSVANVVVSGQFTIPMASHRCRSSKTGAARALRSSVRRSGGDGRASFSTAQSCAIRPMASPAIASLRR</sequence>